<sequence>MNAAPIEILMLVDAVDHDGRPVRITLGVPCLVAEVGPLPLAGDFVLGNGDRATYFGHDRTAFLPEASLPLVSGMVRSNVPDYLRLAEVIPVPTTTADADAVPGKGREALGYARYGESDGWLPVDRTVLDEAARRMRTLFDRNVVASGGDILVKVPFPIWIGSGRGRSITLGIHPRGGYMLDGTTEFAAGRMETARRYVEGNAPLEGAERTEVRGEVLHLDQTYETRDDRVLTAMRAGKFVSDKLRHALPVMECPMVAAWHLAAHAGHADAVGRPWDVEATMRGVADLIAYGDDLANGCTGLADSAVWKAHRRRILDVELSAGTSSELTEADRTKPLSEYSFPGGRRLA</sequence>
<name>C5B3Z7_METEA</name>
<evidence type="ECO:0000313" key="3">
    <source>
        <dbReference type="Proteomes" id="UP000009081"/>
    </source>
</evidence>
<keyword evidence="3" id="KW-1185">Reference proteome</keyword>
<keyword evidence="2" id="KW-0614">Plasmid</keyword>
<dbReference type="HOGENOM" id="CLU_796469_0_0_5"/>
<dbReference type="AlphaFoldDB" id="C5B3Z7"/>
<protein>
    <submittedName>
        <fullName evidence="2">Uncharacterized protein</fullName>
    </submittedName>
</protein>
<proteinExistence type="predicted"/>
<dbReference type="Proteomes" id="UP000009081">
    <property type="component" value="Plasmid megaplasmid"/>
</dbReference>
<geneLocation type="plasmid" evidence="2 3">
    <name>megaplasmid</name>
</geneLocation>
<dbReference type="KEGG" id="mea:Mex_2p0305"/>
<evidence type="ECO:0000313" key="2">
    <source>
        <dbReference type="EMBL" id="ACS43179.1"/>
    </source>
</evidence>
<organism evidence="2 3">
    <name type="scientific">Methylorubrum extorquens (strain ATCC 14718 / DSM 1338 / JCM 2805 / NCIMB 9133 / AM1)</name>
    <name type="common">Methylobacterium extorquens</name>
    <dbReference type="NCBI Taxonomy" id="272630"/>
    <lineage>
        <taxon>Bacteria</taxon>
        <taxon>Pseudomonadati</taxon>
        <taxon>Pseudomonadota</taxon>
        <taxon>Alphaproteobacteria</taxon>
        <taxon>Hyphomicrobiales</taxon>
        <taxon>Methylobacteriaceae</taxon>
        <taxon>Methylorubrum</taxon>
    </lineage>
</organism>
<dbReference type="RefSeq" id="WP_012753663.1">
    <property type="nucleotide sequence ID" value="NC_012811.1"/>
</dbReference>
<reference evidence="2 3" key="1">
    <citation type="journal article" date="2009" name="PLoS ONE">
        <title>Methylobacterium genome sequences: a reference blueprint to investigate microbial metabolism of C1 compounds from natural and industrial sources.</title>
        <authorList>
            <person name="Vuilleumier S."/>
            <person name="Chistoserdova L."/>
            <person name="Lee M.-C."/>
            <person name="Bringel F."/>
            <person name="Lajus A."/>
            <person name="Zhou Y."/>
            <person name="Gourion B."/>
            <person name="Barbe V."/>
            <person name="Chang J."/>
            <person name="Cruveiller S."/>
            <person name="Dossat C."/>
            <person name="Gillett W."/>
            <person name="Gruffaz C."/>
            <person name="Haugen E."/>
            <person name="Hourcade E."/>
            <person name="Levy R."/>
            <person name="Mangenot S."/>
            <person name="Muller E."/>
            <person name="Nadalig T."/>
            <person name="Pagni M."/>
            <person name="Penny C."/>
            <person name="Peyraud R."/>
            <person name="Robinson D.G."/>
            <person name="Roche D."/>
            <person name="Rouy Z."/>
            <person name="Saenampechek C."/>
            <person name="Salvignol G."/>
            <person name="Vallenet D."/>
            <person name="Wu Z."/>
            <person name="Marx C.J."/>
            <person name="Vorholt J.A."/>
            <person name="Olson M.V."/>
            <person name="Kaul R."/>
            <person name="Weissenbach J."/>
            <person name="Medigue C."/>
            <person name="Lidstrom M.E."/>
        </authorList>
    </citation>
    <scope>NUCLEOTIDE SEQUENCE [LARGE SCALE GENOMIC DNA]</scope>
    <source>
        <strain evidence="3">ATCC 14718 / DSM 1338 / JCM 2805 / NCIMB 9133 / AM1</strain>
    </source>
</reference>
<dbReference type="EMBL" id="CP001511">
    <property type="protein sequence ID" value="ACS43179.1"/>
    <property type="molecule type" value="Genomic_DNA"/>
</dbReference>
<gene>
    <name evidence="2" type="ordered locus">MexAM1_META2p0305</name>
</gene>
<evidence type="ECO:0000256" key="1">
    <source>
        <dbReference type="SAM" id="MobiDB-lite"/>
    </source>
</evidence>
<accession>C5B3Z7</accession>
<feature type="region of interest" description="Disordered" evidence="1">
    <location>
        <begin position="326"/>
        <end position="348"/>
    </location>
</feature>